<dbReference type="AlphaFoldDB" id="A0A5P2C7Z2"/>
<dbReference type="RefSeq" id="WP_150220692.1">
    <property type="nucleotide sequence ID" value="NZ_CP029192.1"/>
</dbReference>
<dbReference type="EMBL" id="CP029192">
    <property type="protein sequence ID" value="QES38507.1"/>
    <property type="molecule type" value="Genomic_DNA"/>
</dbReference>
<organism evidence="1 2">
    <name type="scientific">Streptomyces venezuelae</name>
    <dbReference type="NCBI Taxonomy" id="54571"/>
    <lineage>
        <taxon>Bacteria</taxon>
        <taxon>Bacillati</taxon>
        <taxon>Actinomycetota</taxon>
        <taxon>Actinomycetes</taxon>
        <taxon>Kitasatosporales</taxon>
        <taxon>Streptomycetaceae</taxon>
        <taxon>Streptomyces</taxon>
    </lineage>
</organism>
<dbReference type="Pfam" id="PF20062">
    <property type="entry name" value="DUF6461"/>
    <property type="match status" value="1"/>
</dbReference>
<evidence type="ECO:0000313" key="2">
    <source>
        <dbReference type="Proteomes" id="UP000322927"/>
    </source>
</evidence>
<evidence type="ECO:0000313" key="1">
    <source>
        <dbReference type="EMBL" id="QES38507.1"/>
    </source>
</evidence>
<proteinExistence type="predicted"/>
<gene>
    <name evidence="1" type="ORF">DEJ48_38370</name>
</gene>
<name>A0A5P2C7Z2_STRVZ</name>
<sequence>MTSPEHLDELLEDLGLQVAATFTAVCGGDEDAVIRAFGGDPADARPVRLEDLRELDDDGDYILVSRSGATVVAVESNNFQGSREEVLRPLSRLGRTASAFWNVNAVAQLSLAEDGLLQSVLDMVVPEDPYGARPDAWEPLLKGLTLGVGGTWGSGLAAVERATGARFDQAWVRGPHRCVRITEVPRYVLGQGLVDSPLLEREPFVSYVSDLGPALMGRMRRHALELAVAHADLCAHPLAVSALAMDDTTAAERDRTRHELDAAGTLALSRSHTLLADEPEEFTPEWERPSHLLFRQAIVFGILATCVAEHRPGTKACFPDIMSSLVSAMTGDGERVREFWMVDRLHDAARRAG</sequence>
<accession>A0A5P2C7Z2</accession>
<protein>
    <submittedName>
        <fullName evidence="1">Uncharacterized protein</fullName>
    </submittedName>
</protein>
<dbReference type="Proteomes" id="UP000322927">
    <property type="component" value="Chromosome"/>
</dbReference>
<reference evidence="1 2" key="1">
    <citation type="submission" date="2018-05" db="EMBL/GenBank/DDBJ databases">
        <title>Streptomyces venezuelae.</title>
        <authorList>
            <person name="Kim W."/>
            <person name="Lee N."/>
            <person name="Cho B.-K."/>
        </authorList>
    </citation>
    <scope>NUCLEOTIDE SEQUENCE [LARGE SCALE GENOMIC DNA]</scope>
    <source>
        <strain evidence="1 2">ATCC 14584</strain>
    </source>
</reference>
<dbReference type="OrthoDB" id="4485313at2"/>
<dbReference type="InterPro" id="IPR045592">
    <property type="entry name" value="DUF6461"/>
</dbReference>